<dbReference type="PANTHER" id="PTHR31506">
    <property type="entry name" value="BES1/BZR1 HOMOLOG PROTEIN 3-RELATED"/>
    <property type="match status" value="1"/>
</dbReference>
<dbReference type="PANTHER" id="PTHR31506:SF21">
    <property type="entry name" value="PROTEIN BZR1 HOMOLOG"/>
    <property type="match status" value="1"/>
</dbReference>
<comment type="similarity">
    <text evidence="1 5">Belongs to the BZR/LAT61 family.</text>
</comment>
<dbReference type="RefSeq" id="XP_056689267.1">
    <property type="nucleotide sequence ID" value="XM_056833289.1"/>
</dbReference>
<reference evidence="8" key="2">
    <citation type="submission" date="2025-08" db="UniProtKB">
        <authorList>
            <consortium name="RefSeq"/>
        </authorList>
    </citation>
    <scope>IDENTIFICATION</scope>
    <source>
        <tissue evidence="8">Leaf</tissue>
    </source>
</reference>
<dbReference type="InterPro" id="IPR033264">
    <property type="entry name" value="BZR"/>
</dbReference>
<evidence type="ECO:0000259" key="6">
    <source>
        <dbReference type="Pfam" id="PF05687"/>
    </source>
</evidence>
<keyword evidence="5" id="KW-1070">Brassinosteroid signaling pathway</keyword>
<comment type="subcellular location">
    <subcellularLocation>
        <location evidence="5">Nucleus</location>
    </subcellularLocation>
</comment>
<keyword evidence="4 5" id="KW-0804">Transcription</keyword>
<evidence type="ECO:0000313" key="8">
    <source>
        <dbReference type="RefSeq" id="XP_056689267.1"/>
    </source>
</evidence>
<keyword evidence="2 5" id="KW-0805">Transcription regulation</keyword>
<keyword evidence="3 5" id="KW-0238">DNA-binding</keyword>
<evidence type="ECO:0000256" key="5">
    <source>
        <dbReference type="RuleBase" id="RU369040"/>
    </source>
</evidence>
<reference evidence="7" key="1">
    <citation type="journal article" date="2021" name="Nat. Commun.">
        <title>Genomic analyses provide insights into spinach domestication and the genetic basis of agronomic traits.</title>
        <authorList>
            <person name="Cai X."/>
            <person name="Sun X."/>
            <person name="Xu C."/>
            <person name="Sun H."/>
            <person name="Wang X."/>
            <person name="Ge C."/>
            <person name="Zhang Z."/>
            <person name="Wang Q."/>
            <person name="Fei Z."/>
            <person name="Jiao C."/>
            <person name="Wang Q."/>
        </authorList>
    </citation>
    <scope>NUCLEOTIDE SEQUENCE [LARGE SCALE GENOMIC DNA]</scope>
    <source>
        <strain evidence="7">cv. Varoflay</strain>
    </source>
</reference>
<proteinExistence type="inferred from homology"/>
<keyword evidence="7" id="KW-1185">Reference proteome</keyword>
<dbReference type="GeneID" id="130463966"/>
<organism evidence="7 8">
    <name type="scientific">Spinacia oleracea</name>
    <name type="common">Spinach</name>
    <dbReference type="NCBI Taxonomy" id="3562"/>
    <lineage>
        <taxon>Eukaryota</taxon>
        <taxon>Viridiplantae</taxon>
        <taxon>Streptophyta</taxon>
        <taxon>Embryophyta</taxon>
        <taxon>Tracheophyta</taxon>
        <taxon>Spermatophyta</taxon>
        <taxon>Magnoliopsida</taxon>
        <taxon>eudicotyledons</taxon>
        <taxon>Gunneridae</taxon>
        <taxon>Pentapetalae</taxon>
        <taxon>Caryophyllales</taxon>
        <taxon>Chenopodiaceae</taxon>
        <taxon>Chenopodioideae</taxon>
        <taxon>Anserineae</taxon>
        <taxon>Spinacia</taxon>
    </lineage>
</organism>
<evidence type="ECO:0000313" key="7">
    <source>
        <dbReference type="Proteomes" id="UP000813463"/>
    </source>
</evidence>
<comment type="function">
    <text evidence="5">Functions in brassinosteroid signaling. May function as transcriptional repressor.</text>
</comment>
<evidence type="ECO:0000256" key="4">
    <source>
        <dbReference type="ARBA" id="ARBA00023163"/>
    </source>
</evidence>
<evidence type="ECO:0000256" key="3">
    <source>
        <dbReference type="ARBA" id="ARBA00023125"/>
    </source>
</evidence>
<evidence type="ECO:0000256" key="1">
    <source>
        <dbReference type="ARBA" id="ARBA00005909"/>
    </source>
</evidence>
<accession>A0ABM3R0W3</accession>
<dbReference type="InterPro" id="IPR008540">
    <property type="entry name" value="BES1_N"/>
</dbReference>
<sequence>MKKSNKARGCIKTSRGPWVVRRNTKKKGVVSSLRFPSERERQNNQEREKRRRLITRRIFAGLRDHGGYKLPKHADNNDLLKALCHEAGWHVEEDGAICKKDAVTRNVGLNSEILAQVSSDGIASEDQFHFNGSYGCIQESVGGGTIDLTLSLSLPAYNL</sequence>
<feature type="domain" description="BES1/BZR1 plant transcription factor N-terminal" evidence="6">
    <location>
        <begin position="33"/>
        <end position="102"/>
    </location>
</feature>
<protein>
    <recommendedName>
        <fullName evidence="5">Protein BZR1 homolog</fullName>
    </recommendedName>
    <alternativeName>
        <fullName evidence="5">Protein BRASSINAZOLE-RESISTANT 1 homolog</fullName>
    </alternativeName>
</protein>
<evidence type="ECO:0000256" key="2">
    <source>
        <dbReference type="ARBA" id="ARBA00023015"/>
    </source>
</evidence>
<gene>
    <name evidence="8" type="primary">LOC130463966</name>
</gene>
<name>A0ABM3R0W3_SPIOL</name>
<dbReference type="Proteomes" id="UP000813463">
    <property type="component" value="Chromosome 6"/>
</dbReference>
<dbReference type="Pfam" id="PF05687">
    <property type="entry name" value="BES1_N"/>
    <property type="match status" value="1"/>
</dbReference>